<proteinExistence type="predicted"/>
<protein>
    <submittedName>
        <fullName evidence="1">Uncharacterized protein</fullName>
    </submittedName>
</protein>
<name>A0A3S4DXM4_9RHOB</name>
<dbReference type="EMBL" id="UZWE01000040">
    <property type="protein sequence ID" value="VDS09667.1"/>
    <property type="molecule type" value="Genomic_DNA"/>
</dbReference>
<evidence type="ECO:0000313" key="1">
    <source>
        <dbReference type="EMBL" id="VDS09667.1"/>
    </source>
</evidence>
<sequence>MSYMPNVIAFRPHIAAEPLRRPRILIRAAREGQSGWRRDRDLKRLLRLDHTPALGAALPRLRAEEALLNDARLQRAADYDMHRHILLMIAILAEMRAAVASAPIPVRTGARIGAAMLAQIGAAISAPGTAIPAHP</sequence>
<reference evidence="1 2" key="1">
    <citation type="submission" date="2018-12" db="EMBL/GenBank/DDBJ databases">
        <authorList>
            <person name="Criscuolo A."/>
        </authorList>
    </citation>
    <scope>NUCLEOTIDE SEQUENCE [LARGE SCALE GENOMIC DNA]</scope>
    <source>
        <strain evidence="1">ACIP1116241</strain>
    </source>
</reference>
<dbReference type="Proteomes" id="UP000270743">
    <property type="component" value="Unassembled WGS sequence"/>
</dbReference>
<dbReference type="RefSeq" id="WP_206436968.1">
    <property type="nucleotide sequence ID" value="NZ_UZWE01000040.1"/>
</dbReference>
<dbReference type="InterPro" id="IPR045516">
    <property type="entry name" value="DUF6477"/>
</dbReference>
<gene>
    <name evidence="1" type="ORF">PARHAE_02872</name>
</gene>
<evidence type="ECO:0000313" key="2">
    <source>
        <dbReference type="Proteomes" id="UP000270743"/>
    </source>
</evidence>
<keyword evidence="2" id="KW-1185">Reference proteome</keyword>
<accession>A0A3S4DXM4</accession>
<dbReference type="AlphaFoldDB" id="A0A3S4DXM4"/>
<dbReference type="Pfam" id="PF20083">
    <property type="entry name" value="DUF6477"/>
    <property type="match status" value="1"/>
</dbReference>
<organism evidence="1 2">
    <name type="scientific">Paracoccus haematequi</name>
    <dbReference type="NCBI Taxonomy" id="2491866"/>
    <lineage>
        <taxon>Bacteria</taxon>
        <taxon>Pseudomonadati</taxon>
        <taxon>Pseudomonadota</taxon>
        <taxon>Alphaproteobacteria</taxon>
        <taxon>Rhodobacterales</taxon>
        <taxon>Paracoccaceae</taxon>
        <taxon>Paracoccus</taxon>
    </lineage>
</organism>